<proteinExistence type="predicted"/>
<dbReference type="EMBL" id="MU155176">
    <property type="protein sequence ID" value="KAF9481646.1"/>
    <property type="molecule type" value="Genomic_DNA"/>
</dbReference>
<gene>
    <name evidence="1" type="ORF">BDN70DRAFT_876130</name>
</gene>
<name>A0A9P5Z6C8_9AGAR</name>
<comment type="caution">
    <text evidence="1">The sequence shown here is derived from an EMBL/GenBank/DDBJ whole genome shotgun (WGS) entry which is preliminary data.</text>
</comment>
<evidence type="ECO:0000313" key="1">
    <source>
        <dbReference type="EMBL" id="KAF9481646.1"/>
    </source>
</evidence>
<evidence type="ECO:0000313" key="2">
    <source>
        <dbReference type="Proteomes" id="UP000807469"/>
    </source>
</evidence>
<dbReference type="Proteomes" id="UP000807469">
    <property type="component" value="Unassembled WGS sequence"/>
</dbReference>
<dbReference type="OrthoDB" id="2269034at2759"/>
<sequence>MAHSAYSQSTASTLPYDVLSQIFLQCLPSAPLDEVQLNTEIAPMLLCHVSSSWRDVALSMSTLWSHLYYRLPVMWNVDWEPVIWDVKRFRRDMECLTWWRQNVRNRAHFIRFGNYLRGDRGGVFGLGYEKLNLTSDTAEFKFIVQYLSTARYLDVGLFSWFLFGRNDVEACGDLCPHLQTLVARFPEEEEVYPDEDEDENPPIIIPFQIPPTLRQLHVHFDDILENYDASFGSWSVLTHLSLHDVLLSPAMWLSLFRGAINLQWAFFNISLQGPEISDLADTPHIVLPFLSTLSLKITKCGDPASIQWRRPIKLLLKNLRFPVLDNLFLHNESSRAWRHPTAMKEVMVALRRAPRVTALSLGRHFLRNTYKRPFGLSKATGKDQTPLSALAPHLEHVRLDFGCGDFEGASAIREAMQCAYWHHFFFGERWLDLTNPTCSVRRVTIIVSKWDEFKSDSVASSSESDSGEFDSVDDLFQYPWDIKDAVTEVMDKFAEKAPHVVFEAFLDGEYDYLEGWDTHLAK</sequence>
<dbReference type="AlphaFoldDB" id="A0A9P5Z6C8"/>
<reference evidence="1" key="1">
    <citation type="submission" date="2020-11" db="EMBL/GenBank/DDBJ databases">
        <authorList>
            <consortium name="DOE Joint Genome Institute"/>
            <person name="Ahrendt S."/>
            <person name="Riley R."/>
            <person name="Andreopoulos W."/>
            <person name="Labutti K."/>
            <person name="Pangilinan J."/>
            <person name="Ruiz-Duenas F.J."/>
            <person name="Barrasa J.M."/>
            <person name="Sanchez-Garcia M."/>
            <person name="Camarero S."/>
            <person name="Miyauchi S."/>
            <person name="Serrano A."/>
            <person name="Linde D."/>
            <person name="Babiker R."/>
            <person name="Drula E."/>
            <person name="Ayuso-Fernandez I."/>
            <person name="Pacheco R."/>
            <person name="Padilla G."/>
            <person name="Ferreira P."/>
            <person name="Barriuso J."/>
            <person name="Kellner H."/>
            <person name="Castanera R."/>
            <person name="Alfaro M."/>
            <person name="Ramirez L."/>
            <person name="Pisabarro A.G."/>
            <person name="Kuo A."/>
            <person name="Tritt A."/>
            <person name="Lipzen A."/>
            <person name="He G."/>
            <person name="Yan M."/>
            <person name="Ng V."/>
            <person name="Cullen D."/>
            <person name="Martin F."/>
            <person name="Rosso M.-N."/>
            <person name="Henrissat B."/>
            <person name="Hibbett D."/>
            <person name="Martinez A.T."/>
            <person name="Grigoriev I.V."/>
        </authorList>
    </citation>
    <scope>NUCLEOTIDE SEQUENCE</scope>
    <source>
        <strain evidence="1">CIRM-BRFM 674</strain>
    </source>
</reference>
<evidence type="ECO:0008006" key="3">
    <source>
        <dbReference type="Google" id="ProtNLM"/>
    </source>
</evidence>
<protein>
    <recommendedName>
        <fullName evidence="3">F-box domain-containing protein</fullName>
    </recommendedName>
</protein>
<organism evidence="1 2">
    <name type="scientific">Pholiota conissans</name>
    <dbReference type="NCBI Taxonomy" id="109636"/>
    <lineage>
        <taxon>Eukaryota</taxon>
        <taxon>Fungi</taxon>
        <taxon>Dikarya</taxon>
        <taxon>Basidiomycota</taxon>
        <taxon>Agaricomycotina</taxon>
        <taxon>Agaricomycetes</taxon>
        <taxon>Agaricomycetidae</taxon>
        <taxon>Agaricales</taxon>
        <taxon>Agaricineae</taxon>
        <taxon>Strophariaceae</taxon>
        <taxon>Pholiota</taxon>
    </lineage>
</organism>
<accession>A0A9P5Z6C8</accession>
<keyword evidence="2" id="KW-1185">Reference proteome</keyword>